<comment type="catalytic activity">
    <reaction evidence="1">
        <text>GDP-alpha-D-mannose + H2O = alpha-D-mannose 1-phosphate + GMP + 2 H(+)</text>
        <dbReference type="Rhea" id="RHEA:27978"/>
        <dbReference type="ChEBI" id="CHEBI:15377"/>
        <dbReference type="ChEBI" id="CHEBI:15378"/>
        <dbReference type="ChEBI" id="CHEBI:57527"/>
        <dbReference type="ChEBI" id="CHEBI:58115"/>
        <dbReference type="ChEBI" id="CHEBI:58409"/>
    </reaction>
</comment>
<evidence type="ECO:0000256" key="3">
    <source>
        <dbReference type="ARBA" id="ARBA00007275"/>
    </source>
</evidence>
<organism evidence="9 10">
    <name type="scientific">Reyranella aquatilis</name>
    <dbReference type="NCBI Taxonomy" id="2035356"/>
    <lineage>
        <taxon>Bacteria</taxon>
        <taxon>Pseudomonadati</taxon>
        <taxon>Pseudomonadota</taxon>
        <taxon>Alphaproteobacteria</taxon>
        <taxon>Hyphomicrobiales</taxon>
        <taxon>Reyranellaceae</taxon>
        <taxon>Reyranella</taxon>
    </lineage>
</organism>
<proteinExistence type="inferred from homology"/>
<comment type="similarity">
    <text evidence="3">Belongs to the Nudix hydrolase family. NudK subfamily.</text>
</comment>
<dbReference type="Proteomes" id="UP001198862">
    <property type="component" value="Unassembled WGS sequence"/>
</dbReference>
<evidence type="ECO:0000256" key="7">
    <source>
        <dbReference type="ARBA" id="ARBA00032272"/>
    </source>
</evidence>
<dbReference type="EMBL" id="JAJISD010000004">
    <property type="protein sequence ID" value="MCC8429550.1"/>
    <property type="molecule type" value="Genomic_DNA"/>
</dbReference>
<dbReference type="InterPro" id="IPR015797">
    <property type="entry name" value="NUDIX_hydrolase-like_dom_sf"/>
</dbReference>
<evidence type="ECO:0000256" key="6">
    <source>
        <dbReference type="ARBA" id="ARBA00032162"/>
    </source>
</evidence>
<dbReference type="PROSITE" id="PS51462">
    <property type="entry name" value="NUDIX"/>
    <property type="match status" value="1"/>
</dbReference>
<reference evidence="9 10" key="1">
    <citation type="submission" date="2021-11" db="EMBL/GenBank/DDBJ databases">
        <authorList>
            <person name="Lee D.-H."/>
            <person name="Kim S.-B."/>
        </authorList>
    </citation>
    <scope>NUCLEOTIDE SEQUENCE [LARGE SCALE GENOMIC DNA]</scope>
    <source>
        <strain evidence="9 10">KCTC 52223</strain>
    </source>
</reference>
<evidence type="ECO:0000256" key="5">
    <source>
        <dbReference type="ARBA" id="ARBA00022801"/>
    </source>
</evidence>
<dbReference type="GO" id="GO:0016787">
    <property type="term" value="F:hydrolase activity"/>
    <property type="evidence" value="ECO:0007669"/>
    <property type="project" value="UniProtKB-KW"/>
</dbReference>
<dbReference type="InterPro" id="IPR000086">
    <property type="entry name" value="NUDIX_hydrolase_dom"/>
</dbReference>
<dbReference type="SUPFAM" id="SSF55811">
    <property type="entry name" value="Nudix"/>
    <property type="match status" value="1"/>
</dbReference>
<name>A0ABS8KTY2_9HYPH</name>
<accession>A0ABS8KTY2</accession>
<protein>
    <recommendedName>
        <fullName evidence="4">GDP-mannose pyrophosphatase</fullName>
    </recommendedName>
    <alternativeName>
        <fullName evidence="6">GDP-mannose hydrolase</fullName>
    </alternativeName>
    <alternativeName>
        <fullName evidence="7">GDPMK</fullName>
    </alternativeName>
</protein>
<comment type="cofactor">
    <cofactor evidence="2">
        <name>Mg(2+)</name>
        <dbReference type="ChEBI" id="CHEBI:18420"/>
    </cofactor>
</comment>
<evidence type="ECO:0000256" key="1">
    <source>
        <dbReference type="ARBA" id="ARBA00000847"/>
    </source>
</evidence>
<keyword evidence="10" id="KW-1185">Reference proteome</keyword>
<evidence type="ECO:0000313" key="9">
    <source>
        <dbReference type="EMBL" id="MCC8429550.1"/>
    </source>
</evidence>
<sequence length="192" mass="21163">MTNERKGPWTVLSKKDVYDNPWIRLTHHEVLTPAQTPGIYGLIHYKNIAIGVVPIDSEGHTYLVGQYRFPLGAYSWEIPEGGGAHGVDPLQSAARELREETGLVAGHWRKILECDLSNSVSDERAVAYVAWGLTQGEAEPEATEDLAVRRVPLAEAFRMVSAGEIRDALSVLSLQAVQILQLQGKLDPRDPA</sequence>
<evidence type="ECO:0000313" key="10">
    <source>
        <dbReference type="Proteomes" id="UP001198862"/>
    </source>
</evidence>
<feature type="domain" description="Nudix hydrolase" evidence="8">
    <location>
        <begin position="45"/>
        <end position="173"/>
    </location>
</feature>
<dbReference type="PANTHER" id="PTHR11839:SF18">
    <property type="entry name" value="NUDIX HYDROLASE DOMAIN-CONTAINING PROTEIN"/>
    <property type="match status" value="1"/>
</dbReference>
<dbReference type="Gene3D" id="3.90.79.10">
    <property type="entry name" value="Nucleoside Triphosphate Pyrophosphohydrolase"/>
    <property type="match status" value="1"/>
</dbReference>
<evidence type="ECO:0000256" key="4">
    <source>
        <dbReference type="ARBA" id="ARBA00016377"/>
    </source>
</evidence>
<dbReference type="RefSeq" id="WP_230550748.1">
    <property type="nucleotide sequence ID" value="NZ_JAJISD010000004.1"/>
</dbReference>
<dbReference type="Pfam" id="PF00293">
    <property type="entry name" value="NUDIX"/>
    <property type="match status" value="1"/>
</dbReference>
<evidence type="ECO:0000259" key="8">
    <source>
        <dbReference type="PROSITE" id="PS51462"/>
    </source>
</evidence>
<gene>
    <name evidence="9" type="ORF">LJ725_11275</name>
</gene>
<keyword evidence="5 9" id="KW-0378">Hydrolase</keyword>
<evidence type="ECO:0000256" key="2">
    <source>
        <dbReference type="ARBA" id="ARBA00001946"/>
    </source>
</evidence>
<dbReference type="CDD" id="cd24161">
    <property type="entry name" value="NUDIX_ADPRase_Ndx2"/>
    <property type="match status" value="1"/>
</dbReference>
<dbReference type="PANTHER" id="PTHR11839">
    <property type="entry name" value="UDP/ADP-SUGAR PYROPHOSPHATASE"/>
    <property type="match status" value="1"/>
</dbReference>
<comment type="caution">
    <text evidence="9">The sequence shown here is derived from an EMBL/GenBank/DDBJ whole genome shotgun (WGS) entry which is preliminary data.</text>
</comment>